<feature type="coiled-coil region" evidence="4">
    <location>
        <begin position="39"/>
        <end position="114"/>
    </location>
</feature>
<evidence type="ECO:0000256" key="2">
    <source>
        <dbReference type="ARBA" id="ARBA00022801"/>
    </source>
</evidence>
<dbReference type="PANTHER" id="PTHR45629:SF7">
    <property type="entry name" value="DNA EXCISION REPAIR PROTEIN ERCC-6-RELATED"/>
    <property type="match status" value="1"/>
</dbReference>
<dbReference type="PANTHER" id="PTHR45629">
    <property type="entry name" value="SNF2/RAD54 FAMILY MEMBER"/>
    <property type="match status" value="1"/>
</dbReference>
<dbReference type="PROSITE" id="PS51192">
    <property type="entry name" value="HELICASE_ATP_BIND_1"/>
    <property type="match status" value="1"/>
</dbReference>
<evidence type="ECO:0000256" key="4">
    <source>
        <dbReference type="SAM" id="Coils"/>
    </source>
</evidence>
<feature type="domain" description="Helicase ATP-binding" evidence="6">
    <location>
        <begin position="421"/>
        <end position="606"/>
    </location>
</feature>
<evidence type="ECO:0000313" key="8">
    <source>
        <dbReference type="EMBL" id="PHH54128.1"/>
    </source>
</evidence>
<keyword evidence="2" id="KW-0378">Hydrolase</keyword>
<reference evidence="8 9" key="1">
    <citation type="journal article" date="2013" name="Fungal Biol.">
        <title>Analysis of microsatellite markers in the genome of the plant pathogen Ceratocystis fimbriata.</title>
        <authorList>
            <person name="Simpson M.C."/>
            <person name="Wilken P.M."/>
            <person name="Coetzee M.P."/>
            <person name="Wingfield M.J."/>
            <person name="Wingfield B.D."/>
        </authorList>
    </citation>
    <scope>NUCLEOTIDE SEQUENCE [LARGE SCALE GENOMIC DNA]</scope>
    <source>
        <strain evidence="8 9">CBS 114723</strain>
    </source>
</reference>
<dbReference type="InterPro" id="IPR049730">
    <property type="entry name" value="SNF2/RAD54-like_C"/>
</dbReference>
<gene>
    <name evidence="8" type="primary">CHR24</name>
    <name evidence="8" type="ORF">CFIMG_002091RA</name>
</gene>
<dbReference type="AlphaFoldDB" id="A0A2C5X2T9"/>
<dbReference type="InterPro" id="IPR014001">
    <property type="entry name" value="Helicase_ATP-bd"/>
</dbReference>
<feature type="compositionally biased region" description="Polar residues" evidence="5">
    <location>
        <begin position="140"/>
        <end position="154"/>
    </location>
</feature>
<feature type="region of interest" description="Disordered" evidence="5">
    <location>
        <begin position="130"/>
        <end position="167"/>
    </location>
</feature>
<dbReference type="InterPro" id="IPR038718">
    <property type="entry name" value="SNF2-like_sf"/>
</dbReference>
<name>A0A2C5X2T9_9PEZI</name>
<dbReference type="Pfam" id="PF00271">
    <property type="entry name" value="Helicase_C"/>
    <property type="match status" value="1"/>
</dbReference>
<organism evidence="8 9">
    <name type="scientific">Ceratocystis fimbriata CBS 114723</name>
    <dbReference type="NCBI Taxonomy" id="1035309"/>
    <lineage>
        <taxon>Eukaryota</taxon>
        <taxon>Fungi</taxon>
        <taxon>Dikarya</taxon>
        <taxon>Ascomycota</taxon>
        <taxon>Pezizomycotina</taxon>
        <taxon>Sordariomycetes</taxon>
        <taxon>Hypocreomycetidae</taxon>
        <taxon>Microascales</taxon>
        <taxon>Ceratocystidaceae</taxon>
        <taxon>Ceratocystis</taxon>
    </lineage>
</organism>
<sequence>MSVPQNTTEAQAVAAAINGIVDVHQQDDLQRDVTSEAHAAIFEQDNKRDEERIANLKQKIVKIQANKTTLSAEFDKKSGNPVFRVQAVALRKKIDKCELDVTEALDEIEAFKDRIANRIEQQKAALAAKKFKASAPSQSGQTDPANGESPSQLAESAGPAGPVQQEGESLEEYLVRTGKITPFDLQNGRDLQEFMEELGSTPDGRAKKQHQELLQPGFESQSLKEVVGDTNALATQEFSLRPRKRRRQLTDDNGDGDDAKDGDLDPKDQPTSKKRTVRTKAKAKSKTKNKLTSQDSDSDSDYADNKDDEPSTASDDMGGYDDTEQDSKASRAANALPAKIDLSRIDDGNTAQYRRRLAGWVEKRSVLRESLGLPDPNPEMEEWYKPTPGKEDLKLIDGYSLPSEVGSFLFPFQKVGVEWLCQLHSRLEGGLLCDEMGLGKTVQIIATVVALHYSKKLEGPAIILAPSTLMAQWVQHFHTWWPPLRVSILHSTGSGMLDLEKEEQDTRDSLTPKKLEAARRIIDNVVDNGHVLITTYKGLQTYLDELAVVSWGYVALDEGHLIRNRNTEASKACKQLATYNRIVMSGTPIQNNLRELFSLFEFAYPGLLGTDTRSFSQHFEMPIRDGHHRNATNLAIMTAEKCARTLRETVKPYMLRRVKADVADSLPPKSEQVFFCKLTPQQEDTYVKFIESPHIKALFADGKTLQQKNAVFAAIDTLRKICNHPDLRWGKKHSKLGLDGVEGSQLRGLRKYEHGGNHEDDTDFGNPERSTKMQVLISLLRISKNFGHKTLVFSQSLPMLDIIETYLRDEGYAYVRMDGTTNQIERQPMVDRFNRSNELEVFLLTPQTGGVGLNLTGANRVILFDPSWNPATDKQAVERAWRLGQKRPVEIYRLLTPGTIEEKIYRKQLYKQFMTDKIMTDTEFHRSFDSNSMADMFTYKAEEKDRDLDIFEGAEARFQKNSDSSRHREAKNTDGISKSNIALQDAEPKAEKNVATAGVLSTEEATAVSHLDQVKAIEEFQPDKTEAEQGMLEDLFTRSIDSAYNHEDIINAKQRVQANRRFLEEEAERLNRETKRFLQQQAARAYHDRHSAPSRSSSGPDTGGAKTRPTVLTKTSAAALAPRRNQPAIEKMWTLRSLQSLISGFLEEQGGQAHTADIANYFNSKYNDLPADLFRRALESVAKMHDAPAAARKKGTKLWKLKRKR</sequence>
<evidence type="ECO:0000256" key="1">
    <source>
        <dbReference type="ARBA" id="ARBA00022741"/>
    </source>
</evidence>
<evidence type="ECO:0000313" key="9">
    <source>
        <dbReference type="Proteomes" id="UP000222788"/>
    </source>
</evidence>
<dbReference type="Gene3D" id="3.40.50.300">
    <property type="entry name" value="P-loop containing nucleotide triphosphate hydrolases"/>
    <property type="match status" value="1"/>
</dbReference>
<feature type="compositionally biased region" description="Basic and acidic residues" evidence="5">
    <location>
        <begin position="257"/>
        <end position="271"/>
    </location>
</feature>
<dbReference type="Pfam" id="PF00176">
    <property type="entry name" value="SNF2-rel_dom"/>
    <property type="match status" value="1"/>
</dbReference>
<keyword evidence="1" id="KW-0547">Nucleotide-binding</keyword>
<evidence type="ECO:0000259" key="7">
    <source>
        <dbReference type="PROSITE" id="PS51194"/>
    </source>
</evidence>
<comment type="caution">
    <text evidence="8">The sequence shown here is derived from an EMBL/GenBank/DDBJ whole genome shotgun (WGS) entry which is preliminary data.</text>
</comment>
<feature type="compositionally biased region" description="Basic and acidic residues" evidence="5">
    <location>
        <begin position="959"/>
        <end position="972"/>
    </location>
</feature>
<feature type="compositionally biased region" description="Basic residues" evidence="5">
    <location>
        <begin position="272"/>
        <end position="289"/>
    </location>
</feature>
<dbReference type="SMART" id="SM00490">
    <property type="entry name" value="HELICc"/>
    <property type="match status" value="1"/>
</dbReference>
<dbReference type="EMBL" id="APWK03000031">
    <property type="protein sequence ID" value="PHH54128.1"/>
    <property type="molecule type" value="Genomic_DNA"/>
</dbReference>
<feature type="domain" description="Helicase C-terminal" evidence="7">
    <location>
        <begin position="774"/>
        <end position="932"/>
    </location>
</feature>
<dbReference type="GO" id="GO:0006283">
    <property type="term" value="P:transcription-coupled nucleotide-excision repair"/>
    <property type="evidence" value="ECO:0007669"/>
    <property type="project" value="TreeGrafter"/>
</dbReference>
<feature type="compositionally biased region" description="Low complexity" evidence="5">
    <location>
        <begin position="130"/>
        <end position="139"/>
    </location>
</feature>
<dbReference type="InterPro" id="IPR000330">
    <property type="entry name" value="SNF2_N"/>
</dbReference>
<dbReference type="GO" id="GO:0008094">
    <property type="term" value="F:ATP-dependent activity, acting on DNA"/>
    <property type="evidence" value="ECO:0007669"/>
    <property type="project" value="TreeGrafter"/>
</dbReference>
<reference evidence="8 9" key="2">
    <citation type="journal article" date="2013" name="IMA Fungus">
        <title>IMA Genome-F 1: Ceratocystis fimbriata: Draft nuclear genome sequence for the plant pathogen, Ceratocystis fimbriata.</title>
        <authorList>
            <person name="Wilken P.M."/>
            <person name="Steenkamp E.T."/>
            <person name="Wingfield M.J."/>
            <person name="de Beer Z.W."/>
            <person name="Wingfield B.D."/>
        </authorList>
    </citation>
    <scope>NUCLEOTIDE SEQUENCE [LARGE SCALE GENOMIC DNA]</scope>
    <source>
        <strain evidence="8 9">CBS 114723</strain>
    </source>
</reference>
<feature type="region of interest" description="Disordered" evidence="5">
    <location>
        <begin position="237"/>
        <end position="334"/>
    </location>
</feature>
<evidence type="ECO:0000256" key="3">
    <source>
        <dbReference type="ARBA" id="ARBA00022840"/>
    </source>
</evidence>
<dbReference type="GO" id="GO:0005634">
    <property type="term" value="C:nucleus"/>
    <property type="evidence" value="ECO:0007669"/>
    <property type="project" value="TreeGrafter"/>
</dbReference>
<proteinExistence type="predicted"/>
<dbReference type="Proteomes" id="UP000222788">
    <property type="component" value="Unassembled WGS sequence"/>
</dbReference>
<protein>
    <submittedName>
        <fullName evidence="8">Protein CHROMATIN REMODELING 24</fullName>
    </submittedName>
</protein>
<keyword evidence="4" id="KW-0175">Coiled coil</keyword>
<evidence type="ECO:0000259" key="6">
    <source>
        <dbReference type="PROSITE" id="PS51192"/>
    </source>
</evidence>
<dbReference type="GO" id="GO:0016787">
    <property type="term" value="F:hydrolase activity"/>
    <property type="evidence" value="ECO:0007669"/>
    <property type="project" value="UniProtKB-KW"/>
</dbReference>
<dbReference type="InterPro" id="IPR027417">
    <property type="entry name" value="P-loop_NTPase"/>
</dbReference>
<dbReference type="Gene3D" id="3.40.50.10810">
    <property type="entry name" value="Tandem AAA-ATPase domain"/>
    <property type="match status" value="1"/>
</dbReference>
<dbReference type="STRING" id="1035309.A0A2C5X2T9"/>
<dbReference type="InterPro" id="IPR001650">
    <property type="entry name" value="Helicase_C-like"/>
</dbReference>
<feature type="region of interest" description="Disordered" evidence="5">
    <location>
        <begin position="959"/>
        <end position="978"/>
    </location>
</feature>
<dbReference type="SUPFAM" id="SSF52540">
    <property type="entry name" value="P-loop containing nucleoside triphosphate hydrolases"/>
    <property type="match status" value="2"/>
</dbReference>
<keyword evidence="3" id="KW-0067">ATP-binding</keyword>
<dbReference type="GO" id="GO:0005524">
    <property type="term" value="F:ATP binding"/>
    <property type="evidence" value="ECO:0007669"/>
    <property type="project" value="InterPro"/>
</dbReference>
<dbReference type="SMART" id="SM00487">
    <property type="entry name" value="DEXDc"/>
    <property type="match status" value="1"/>
</dbReference>
<accession>A0A2C5X2T9</accession>
<dbReference type="InterPro" id="IPR050496">
    <property type="entry name" value="SNF2_RAD54_helicase_repair"/>
</dbReference>
<dbReference type="CDD" id="cd18793">
    <property type="entry name" value="SF2_C_SNF"/>
    <property type="match status" value="1"/>
</dbReference>
<dbReference type="PROSITE" id="PS51194">
    <property type="entry name" value="HELICASE_CTER"/>
    <property type="match status" value="1"/>
</dbReference>
<feature type="region of interest" description="Disordered" evidence="5">
    <location>
        <begin position="1075"/>
        <end position="1122"/>
    </location>
</feature>
<keyword evidence="9" id="KW-1185">Reference proteome</keyword>
<evidence type="ECO:0000256" key="5">
    <source>
        <dbReference type="SAM" id="MobiDB-lite"/>
    </source>
</evidence>
<dbReference type="OrthoDB" id="413460at2759"/>